<dbReference type="Proteomes" id="UP001620295">
    <property type="component" value="Unassembled WGS sequence"/>
</dbReference>
<accession>A0ABW8LWJ6</accession>
<feature type="compositionally biased region" description="Low complexity" evidence="1">
    <location>
        <begin position="22"/>
        <end position="40"/>
    </location>
</feature>
<protein>
    <submittedName>
        <fullName evidence="2">Uncharacterized protein</fullName>
    </submittedName>
</protein>
<keyword evidence="3" id="KW-1185">Reference proteome</keyword>
<feature type="compositionally biased region" description="Basic and acidic residues" evidence="1">
    <location>
        <begin position="56"/>
        <end position="70"/>
    </location>
</feature>
<name>A0ABW8LWJ6_9ACTN</name>
<reference evidence="2 3" key="1">
    <citation type="submission" date="2024-11" db="EMBL/GenBank/DDBJ databases">
        <title>The Natural Products Discovery Center: Release of the First 8490 Sequenced Strains for Exploring Actinobacteria Biosynthetic Diversity.</title>
        <authorList>
            <person name="Kalkreuter E."/>
            <person name="Kautsar S.A."/>
            <person name="Yang D."/>
            <person name="Bader C.D."/>
            <person name="Teijaro C.N."/>
            <person name="Fluegel L."/>
            <person name="Davis C.M."/>
            <person name="Simpson J.R."/>
            <person name="Lauterbach L."/>
            <person name="Steele A.D."/>
            <person name="Gui C."/>
            <person name="Meng S."/>
            <person name="Li G."/>
            <person name="Viehrig K."/>
            <person name="Ye F."/>
            <person name="Su P."/>
            <person name="Kiefer A.F."/>
            <person name="Nichols A."/>
            <person name="Cepeda A.J."/>
            <person name="Yan W."/>
            <person name="Fan B."/>
            <person name="Jiang Y."/>
            <person name="Adhikari A."/>
            <person name="Zheng C.-J."/>
            <person name="Schuster L."/>
            <person name="Cowan T.M."/>
            <person name="Smanski M.J."/>
            <person name="Chevrette M.G."/>
            <person name="De Carvalho L.P.S."/>
            <person name="Shen B."/>
        </authorList>
    </citation>
    <scope>NUCLEOTIDE SEQUENCE [LARGE SCALE GENOMIC DNA]</scope>
    <source>
        <strain evidence="2 3">NPDC020863</strain>
    </source>
</reference>
<evidence type="ECO:0000313" key="2">
    <source>
        <dbReference type="EMBL" id="MFK4270299.1"/>
    </source>
</evidence>
<proteinExistence type="predicted"/>
<dbReference type="RefSeq" id="WP_358639550.1">
    <property type="nucleotide sequence ID" value="NZ_JBFAEV010000014.1"/>
</dbReference>
<feature type="region of interest" description="Disordered" evidence="1">
    <location>
        <begin position="1"/>
        <end position="70"/>
    </location>
</feature>
<organism evidence="2 3">
    <name type="scientific">Streptomyces milbemycinicus</name>
    <dbReference type="NCBI Taxonomy" id="476552"/>
    <lineage>
        <taxon>Bacteria</taxon>
        <taxon>Bacillati</taxon>
        <taxon>Actinomycetota</taxon>
        <taxon>Actinomycetes</taxon>
        <taxon>Kitasatosporales</taxon>
        <taxon>Streptomycetaceae</taxon>
        <taxon>Streptomyces</taxon>
    </lineage>
</organism>
<gene>
    <name evidence="2" type="ORF">ACI2L5_35985</name>
</gene>
<evidence type="ECO:0000256" key="1">
    <source>
        <dbReference type="SAM" id="MobiDB-lite"/>
    </source>
</evidence>
<dbReference type="EMBL" id="JBJDQH010000013">
    <property type="protein sequence ID" value="MFK4270299.1"/>
    <property type="molecule type" value="Genomic_DNA"/>
</dbReference>
<sequence>MRRHPAARVQFLGQPVGRHDLPGTGQQQRQQRPPGRPAQRNLGPVVAPRPGLAEDSEPHAGDYAHAKAAR</sequence>
<evidence type="ECO:0000313" key="3">
    <source>
        <dbReference type="Proteomes" id="UP001620295"/>
    </source>
</evidence>
<comment type="caution">
    <text evidence="2">The sequence shown here is derived from an EMBL/GenBank/DDBJ whole genome shotgun (WGS) entry which is preliminary data.</text>
</comment>